<protein>
    <submittedName>
        <fullName evidence="6">Type IV secretion system protein VirB6</fullName>
    </submittedName>
</protein>
<evidence type="ECO:0000313" key="7">
    <source>
        <dbReference type="Proteomes" id="UP000254209"/>
    </source>
</evidence>
<evidence type="ECO:0000256" key="5">
    <source>
        <dbReference type="SAM" id="Phobius"/>
    </source>
</evidence>
<reference evidence="6 7" key="1">
    <citation type="submission" date="2018-06" db="EMBL/GenBank/DDBJ databases">
        <authorList>
            <consortium name="Pathogen Informatics"/>
            <person name="Doyle S."/>
        </authorList>
    </citation>
    <scope>NUCLEOTIDE SEQUENCE [LARGE SCALE GENOMIC DNA]</scope>
    <source>
        <strain evidence="6 7">NCTC10283</strain>
    </source>
</reference>
<organism evidence="6 7">
    <name type="scientific">Alysiella crassa</name>
    <dbReference type="NCBI Taxonomy" id="153491"/>
    <lineage>
        <taxon>Bacteria</taxon>
        <taxon>Pseudomonadati</taxon>
        <taxon>Pseudomonadota</taxon>
        <taxon>Betaproteobacteria</taxon>
        <taxon>Neisseriales</taxon>
        <taxon>Neisseriaceae</taxon>
        <taxon>Alysiella</taxon>
    </lineage>
</organism>
<comment type="subcellular location">
    <subcellularLocation>
        <location evidence="1">Membrane</location>
        <topology evidence="1">Multi-pass membrane protein</topology>
    </subcellularLocation>
</comment>
<keyword evidence="7" id="KW-1185">Reference proteome</keyword>
<dbReference type="Proteomes" id="UP000254209">
    <property type="component" value="Unassembled WGS sequence"/>
</dbReference>
<evidence type="ECO:0000256" key="3">
    <source>
        <dbReference type="ARBA" id="ARBA00022989"/>
    </source>
</evidence>
<feature type="transmembrane region" description="Helical" evidence="5">
    <location>
        <begin position="239"/>
        <end position="261"/>
    </location>
</feature>
<gene>
    <name evidence="6" type="ORF">NCTC10283_00800</name>
</gene>
<feature type="transmembrane region" description="Helical" evidence="5">
    <location>
        <begin position="201"/>
        <end position="219"/>
    </location>
</feature>
<dbReference type="InterPro" id="IPR007688">
    <property type="entry name" value="Conjugal_tfr_TrbL/VirB6"/>
</dbReference>
<evidence type="ECO:0000313" key="6">
    <source>
        <dbReference type="EMBL" id="SSY70691.1"/>
    </source>
</evidence>
<keyword evidence="3 5" id="KW-1133">Transmembrane helix</keyword>
<dbReference type="EMBL" id="UFSO01000002">
    <property type="protein sequence ID" value="SSY70691.1"/>
    <property type="molecule type" value="Genomic_DNA"/>
</dbReference>
<dbReference type="GO" id="GO:0030255">
    <property type="term" value="P:protein secretion by the type IV secretion system"/>
    <property type="evidence" value="ECO:0007669"/>
    <property type="project" value="InterPro"/>
</dbReference>
<dbReference type="Pfam" id="PF04610">
    <property type="entry name" value="TrbL"/>
    <property type="match status" value="1"/>
</dbReference>
<accession>A0A376BLY1</accession>
<evidence type="ECO:0000256" key="4">
    <source>
        <dbReference type="ARBA" id="ARBA00023136"/>
    </source>
</evidence>
<dbReference type="STRING" id="1120980.GCA_000745955_01334"/>
<keyword evidence="2 5" id="KW-0812">Transmembrane</keyword>
<sequence length="332" mass="35977">MAGTFWKDTTDFLLDGLGTNLFAQSANLISSIAPLFSMGFGIYFMIIILNAYGRGFDGNAIDFAKKTVAWLIIIACAFNATQYQKIAGMLYEFPEWLAGIINGNFDVGAIDVAWDSITQAVSQITEQASDLGMTDFADKLMFYIAAGFLICCGIVFFGIVVAYYLVAKISLAMVLLIGPLFLGMMLFSSTRQYAMNWFSQIFNYAVTIALFTILMSVQMKIFENHIQNLVTEHWASSLQIFGILPVFLLVTILLVVVAFSIPSIASALTGGAGAGGFSTMVNFVRQALNGGKHSSPLSGVGVQKAYGQGKTAIGKARQFMGYMGNHIGNGRK</sequence>
<name>A0A376BLY1_9NEIS</name>
<feature type="transmembrane region" description="Helical" evidence="5">
    <location>
        <begin position="28"/>
        <end position="49"/>
    </location>
</feature>
<evidence type="ECO:0000256" key="2">
    <source>
        <dbReference type="ARBA" id="ARBA00022692"/>
    </source>
</evidence>
<evidence type="ECO:0000256" key="1">
    <source>
        <dbReference type="ARBA" id="ARBA00004141"/>
    </source>
</evidence>
<dbReference type="GO" id="GO:0016020">
    <property type="term" value="C:membrane"/>
    <property type="evidence" value="ECO:0007669"/>
    <property type="project" value="UniProtKB-SubCell"/>
</dbReference>
<dbReference type="RefSeq" id="WP_051968509.1">
    <property type="nucleotide sequence ID" value="NZ_CP091519.2"/>
</dbReference>
<proteinExistence type="predicted"/>
<feature type="transmembrane region" description="Helical" evidence="5">
    <location>
        <begin position="171"/>
        <end position="189"/>
    </location>
</feature>
<feature type="transmembrane region" description="Helical" evidence="5">
    <location>
        <begin position="140"/>
        <end position="165"/>
    </location>
</feature>
<keyword evidence="4 5" id="KW-0472">Membrane</keyword>
<dbReference type="AlphaFoldDB" id="A0A376BLY1"/>
<dbReference type="OrthoDB" id="6956705at2"/>